<proteinExistence type="predicted"/>
<gene>
    <name evidence="1" type="ORF">C3E78_08570</name>
</gene>
<dbReference type="KEGG" id="aez:C3E78_08570"/>
<accession>A0A2S0WS01</accession>
<protein>
    <submittedName>
        <fullName evidence="1">Uncharacterized protein</fullName>
    </submittedName>
</protein>
<organism evidence="1 2">
    <name type="scientific">Aeromicrobium chenweiae</name>
    <dbReference type="NCBI Taxonomy" id="2079793"/>
    <lineage>
        <taxon>Bacteria</taxon>
        <taxon>Bacillati</taxon>
        <taxon>Actinomycetota</taxon>
        <taxon>Actinomycetes</taxon>
        <taxon>Propionibacteriales</taxon>
        <taxon>Nocardioidaceae</taxon>
        <taxon>Aeromicrobium</taxon>
    </lineage>
</organism>
<reference evidence="2" key="1">
    <citation type="submission" date="2018-01" db="EMBL/GenBank/DDBJ databases">
        <authorList>
            <person name="Li J."/>
        </authorList>
    </citation>
    <scope>NUCLEOTIDE SEQUENCE [LARGE SCALE GENOMIC DNA]</scope>
    <source>
        <strain evidence="2">592</strain>
    </source>
</reference>
<name>A0A2S0WS01_9ACTN</name>
<dbReference type="InterPro" id="IPR014942">
    <property type="entry name" value="AbiEii"/>
</dbReference>
<accession>A0A5F2ETW9</accession>
<dbReference type="Pfam" id="PF08843">
    <property type="entry name" value="AbiEii"/>
    <property type="match status" value="1"/>
</dbReference>
<evidence type="ECO:0000313" key="2">
    <source>
        <dbReference type="Proteomes" id="UP000244384"/>
    </source>
</evidence>
<dbReference type="EMBL" id="CP026952">
    <property type="protein sequence ID" value="AWB94109.1"/>
    <property type="molecule type" value="Genomic_DNA"/>
</dbReference>
<dbReference type="AlphaFoldDB" id="A0A2S0WS01"/>
<dbReference type="Proteomes" id="UP000244384">
    <property type="component" value="Chromosome"/>
</dbReference>
<sequence length="204" mass="22164">MTGFQVTVSRLFFELDESAGYVVAGGAALLASDLITRPTQDLDLFAGSPIVSVAPAKDALLRALHKRGWTATIIHDDPMFCRLSVTGDDEVLVDLALDSPPSSTPELTILGPTLAPLELAGRKMLALFGRAEVRDFADVYRLAERFGKEALLAEAAAADPGFDPVVLVQMMGSLERFDDDEFPMAPDEVPVVRAFFRNWVEELP</sequence>
<keyword evidence="2" id="KW-1185">Reference proteome</keyword>
<evidence type="ECO:0000313" key="1">
    <source>
        <dbReference type="EMBL" id="AWB94109.1"/>
    </source>
</evidence>
<dbReference type="OrthoDB" id="3870258at2"/>